<evidence type="ECO:0000313" key="2">
    <source>
        <dbReference type="EMBL" id="GEL00856.1"/>
    </source>
</evidence>
<dbReference type="Proteomes" id="UP000321405">
    <property type="component" value="Unassembled WGS sequence"/>
</dbReference>
<sequence>MQQHHLDPYMDRRPQHLPDMPKPFAAPSAPEHPGMDIALLVSIEPMTVRIDDPQLGVLDLASPALRRGNLVIADLPRLV</sequence>
<evidence type="ECO:0000256" key="1">
    <source>
        <dbReference type="SAM" id="MobiDB-lite"/>
    </source>
</evidence>
<feature type="region of interest" description="Disordered" evidence="1">
    <location>
        <begin position="1"/>
        <end position="31"/>
    </location>
</feature>
<accession>A0A511BKH1</accession>
<organism evidence="2 3">
    <name type="scientific">Swaminathania salitolerans</name>
    <dbReference type="NCBI Taxonomy" id="182838"/>
    <lineage>
        <taxon>Bacteria</taxon>
        <taxon>Pseudomonadati</taxon>
        <taxon>Pseudomonadota</taxon>
        <taxon>Alphaproteobacteria</taxon>
        <taxon>Acetobacterales</taxon>
        <taxon>Acetobacteraceae</taxon>
        <taxon>Swaminathania</taxon>
    </lineage>
</organism>
<keyword evidence="3" id="KW-1185">Reference proteome</keyword>
<evidence type="ECO:0000313" key="3">
    <source>
        <dbReference type="Proteomes" id="UP000321405"/>
    </source>
</evidence>
<gene>
    <name evidence="2" type="ORF">SSA02_00190</name>
</gene>
<dbReference type="RefSeq" id="WP_186807596.1">
    <property type="nucleotide sequence ID" value="NZ_BJVC01000001.1"/>
</dbReference>
<feature type="compositionally biased region" description="Basic and acidic residues" evidence="1">
    <location>
        <begin position="1"/>
        <end position="16"/>
    </location>
</feature>
<dbReference type="AlphaFoldDB" id="A0A511BKH1"/>
<reference evidence="2 3" key="1">
    <citation type="submission" date="2019-07" db="EMBL/GenBank/DDBJ databases">
        <title>Whole genome shotgun sequence of Swaminathania salitolerans NBRC 104436.</title>
        <authorList>
            <person name="Hosoyama A."/>
            <person name="Uohara A."/>
            <person name="Ohji S."/>
            <person name="Ichikawa N."/>
        </authorList>
    </citation>
    <scope>NUCLEOTIDE SEQUENCE [LARGE SCALE GENOMIC DNA]</scope>
    <source>
        <strain evidence="2 3">NBRC 104436</strain>
    </source>
</reference>
<protein>
    <submittedName>
        <fullName evidence="2">Uncharacterized protein</fullName>
    </submittedName>
</protein>
<proteinExistence type="predicted"/>
<name>A0A511BKH1_9PROT</name>
<comment type="caution">
    <text evidence="2">The sequence shown here is derived from an EMBL/GenBank/DDBJ whole genome shotgun (WGS) entry which is preliminary data.</text>
</comment>
<dbReference type="EMBL" id="BJVC01000001">
    <property type="protein sequence ID" value="GEL00856.1"/>
    <property type="molecule type" value="Genomic_DNA"/>
</dbReference>